<dbReference type="EMBL" id="JAPDNT010000007">
    <property type="protein sequence ID" value="MCW3475263.1"/>
    <property type="molecule type" value="Genomic_DNA"/>
</dbReference>
<reference evidence="5" key="2">
    <citation type="submission" date="2022-10" db="EMBL/GenBank/DDBJ databases">
        <authorList>
            <person name="Trinh H.N."/>
        </authorList>
    </citation>
    <scope>NUCLEOTIDE SEQUENCE</scope>
    <source>
        <strain evidence="5">RN2-1</strain>
    </source>
</reference>
<dbReference type="Pfam" id="PF00496">
    <property type="entry name" value="SBP_bac_5"/>
    <property type="match status" value="1"/>
</dbReference>
<dbReference type="InterPro" id="IPR030678">
    <property type="entry name" value="Peptide/Ni-bd"/>
</dbReference>
<dbReference type="PANTHER" id="PTHR30290:SF38">
    <property type="entry name" value="D,D-DIPEPTIDE-BINDING PERIPLASMIC PROTEIN DDPA-RELATED"/>
    <property type="match status" value="1"/>
</dbReference>
<dbReference type="GO" id="GO:0043190">
    <property type="term" value="C:ATP-binding cassette (ABC) transporter complex"/>
    <property type="evidence" value="ECO:0007669"/>
    <property type="project" value="InterPro"/>
</dbReference>
<dbReference type="PANTHER" id="PTHR30290">
    <property type="entry name" value="PERIPLASMIC BINDING COMPONENT OF ABC TRANSPORTER"/>
    <property type="match status" value="1"/>
</dbReference>
<evidence type="ECO:0000256" key="3">
    <source>
        <dbReference type="ARBA" id="ARBA00022729"/>
    </source>
</evidence>
<comment type="caution">
    <text evidence="5">The sequence shown here is derived from an EMBL/GenBank/DDBJ whole genome shotgun (WGS) entry which is preliminary data.</text>
</comment>
<proteinExistence type="inferred from homology"/>
<dbReference type="AlphaFoldDB" id="A0AA42CDT6"/>
<comment type="subcellular location">
    <subcellularLocation>
        <location evidence="1">Periplasm</location>
    </subcellularLocation>
</comment>
<dbReference type="GO" id="GO:0015833">
    <property type="term" value="P:peptide transport"/>
    <property type="evidence" value="ECO:0007669"/>
    <property type="project" value="TreeGrafter"/>
</dbReference>
<dbReference type="PIRSF" id="PIRSF002741">
    <property type="entry name" value="MppA"/>
    <property type="match status" value="1"/>
</dbReference>
<gene>
    <name evidence="5" type="ORF">OL599_11840</name>
</gene>
<evidence type="ECO:0000256" key="2">
    <source>
        <dbReference type="ARBA" id="ARBA00005695"/>
    </source>
</evidence>
<keyword evidence="6" id="KW-1185">Reference proteome</keyword>
<dbReference type="Gene3D" id="3.90.76.10">
    <property type="entry name" value="Dipeptide-binding Protein, Domain 1"/>
    <property type="match status" value="1"/>
</dbReference>
<name>A0AA42CDT6_9PROT</name>
<organism evidence="5 6">
    <name type="scientific">Limobrevibacterium gyesilva</name>
    <dbReference type="NCBI Taxonomy" id="2991712"/>
    <lineage>
        <taxon>Bacteria</taxon>
        <taxon>Pseudomonadati</taxon>
        <taxon>Pseudomonadota</taxon>
        <taxon>Alphaproteobacteria</taxon>
        <taxon>Acetobacterales</taxon>
        <taxon>Acetobacteraceae</taxon>
        <taxon>Limobrevibacterium</taxon>
    </lineage>
</organism>
<dbReference type="GO" id="GO:0030288">
    <property type="term" value="C:outer membrane-bounded periplasmic space"/>
    <property type="evidence" value="ECO:0007669"/>
    <property type="project" value="UniProtKB-ARBA"/>
</dbReference>
<protein>
    <submittedName>
        <fullName evidence="5">ABC transporter substrate-binding protein</fullName>
    </submittedName>
</protein>
<sequence length="478" mass="53436">MSAYHGAMVYDTLFGIDGEEAPQPQMVGKYGASDDKLTWTFELRDGLRWHDGTAVTTADVVPSLKRWAARNGAAQLMMQRVQAIEAKDDKTFTIVLKERFGLLLDTLASSDTPTCFMMRKREAETDPMQKIDQVVGSGPFTFNVAETKAGSQYVYDKNATYVPRGEPPSGIAGGKVVKVDRVIYQNMPDSQTAVAALQAGEIDFYEIPPIDLMAQLQSDPNLVFEVLSELGTVGMMRVNHLQPPFDNQKVRQALLYTVKQEDMLRPTFVDPKWFHGCGSFFTCGSPMENDANMAWYTGGQNLAKARELMKEGGYDGRPIVLLQATNIPYMSNAATVLAQQLRSAGFTVQLEPMDWSNVVQRRTSKAPPDKGGWNIFITSGGGSSYSNPYIDIGMAANGEKGWYGWPTNELHEQLREKWINAETLAERKAIARQIQDNAWNFVPHLYYGQWTQPVAHRKNVTGWVHVPEIIPFWNVQKG</sequence>
<evidence type="ECO:0000256" key="1">
    <source>
        <dbReference type="ARBA" id="ARBA00004418"/>
    </source>
</evidence>
<dbReference type="RefSeq" id="WP_264713954.1">
    <property type="nucleotide sequence ID" value="NZ_JAPDNT010000007.1"/>
</dbReference>
<dbReference type="InterPro" id="IPR039424">
    <property type="entry name" value="SBP_5"/>
</dbReference>
<dbReference type="CDD" id="cd08502">
    <property type="entry name" value="PBP2_NikA_DppA_OppA_like_16"/>
    <property type="match status" value="1"/>
</dbReference>
<feature type="domain" description="Solute-binding protein family 5" evidence="4">
    <location>
        <begin position="22"/>
        <end position="389"/>
    </location>
</feature>
<accession>A0AA42CDT6</accession>
<dbReference type="SUPFAM" id="SSF53850">
    <property type="entry name" value="Periplasmic binding protein-like II"/>
    <property type="match status" value="1"/>
</dbReference>
<dbReference type="Proteomes" id="UP001165679">
    <property type="component" value="Unassembled WGS sequence"/>
</dbReference>
<reference evidence="5" key="1">
    <citation type="submission" date="2022-09" db="EMBL/GenBank/DDBJ databases">
        <title>Rhodovastum sp. nov. RN2-1 isolated from soil in Seongnam, South Korea.</title>
        <authorList>
            <person name="Le N.T."/>
        </authorList>
    </citation>
    <scope>NUCLEOTIDE SEQUENCE</scope>
    <source>
        <strain evidence="5">RN2-1</strain>
    </source>
</reference>
<dbReference type="InterPro" id="IPR000914">
    <property type="entry name" value="SBP_5_dom"/>
</dbReference>
<comment type="similarity">
    <text evidence="2">Belongs to the bacterial solute-binding protein 5 family.</text>
</comment>
<dbReference type="Gene3D" id="3.40.190.10">
    <property type="entry name" value="Periplasmic binding protein-like II"/>
    <property type="match status" value="1"/>
</dbReference>
<dbReference type="GO" id="GO:1904680">
    <property type="term" value="F:peptide transmembrane transporter activity"/>
    <property type="evidence" value="ECO:0007669"/>
    <property type="project" value="TreeGrafter"/>
</dbReference>
<evidence type="ECO:0000313" key="6">
    <source>
        <dbReference type="Proteomes" id="UP001165679"/>
    </source>
</evidence>
<evidence type="ECO:0000313" key="5">
    <source>
        <dbReference type="EMBL" id="MCW3475263.1"/>
    </source>
</evidence>
<keyword evidence="3" id="KW-0732">Signal</keyword>
<dbReference type="Gene3D" id="3.10.105.10">
    <property type="entry name" value="Dipeptide-binding Protein, Domain 3"/>
    <property type="match status" value="1"/>
</dbReference>
<evidence type="ECO:0000259" key="4">
    <source>
        <dbReference type="Pfam" id="PF00496"/>
    </source>
</evidence>